<comment type="caution">
    <text evidence="1">The sequence shown here is derived from an EMBL/GenBank/DDBJ whole genome shotgun (WGS) entry which is preliminary data.</text>
</comment>
<keyword evidence="1" id="KW-0560">Oxidoreductase</keyword>
<dbReference type="SUPFAM" id="SSF51197">
    <property type="entry name" value="Clavaminate synthase-like"/>
    <property type="match status" value="1"/>
</dbReference>
<dbReference type="InterPro" id="IPR008775">
    <property type="entry name" value="Phytyl_CoA_dOase-like"/>
</dbReference>
<name>A0A6B0YU49_9CHLR</name>
<dbReference type="Gene3D" id="2.60.120.620">
    <property type="entry name" value="q2cbj1_9rhob like domain"/>
    <property type="match status" value="1"/>
</dbReference>
<protein>
    <submittedName>
        <fullName evidence="1">Phytanoyl-CoA dioxygenase family protein</fullName>
    </submittedName>
</protein>
<accession>A0A6B0YU49</accession>
<proteinExistence type="predicted"/>
<dbReference type="AlphaFoldDB" id="A0A6B0YU49"/>
<dbReference type="EMBL" id="VXRG01000089">
    <property type="protein sequence ID" value="MXY93871.1"/>
    <property type="molecule type" value="Genomic_DNA"/>
</dbReference>
<evidence type="ECO:0000313" key="1">
    <source>
        <dbReference type="EMBL" id="MXY93871.1"/>
    </source>
</evidence>
<reference evidence="1" key="1">
    <citation type="submission" date="2019-09" db="EMBL/GenBank/DDBJ databases">
        <title>Characterisation of the sponge microbiome using genome-centric metagenomics.</title>
        <authorList>
            <person name="Engelberts J.P."/>
            <person name="Robbins S.J."/>
            <person name="De Goeij J.M."/>
            <person name="Aranda M."/>
            <person name="Bell S.C."/>
            <person name="Webster N.S."/>
        </authorList>
    </citation>
    <scope>NUCLEOTIDE SEQUENCE</scope>
    <source>
        <strain evidence="1">SB0664_bin_27</strain>
    </source>
</reference>
<dbReference type="GO" id="GO:0016706">
    <property type="term" value="F:2-oxoglutarate-dependent dioxygenase activity"/>
    <property type="evidence" value="ECO:0007669"/>
    <property type="project" value="UniProtKB-ARBA"/>
</dbReference>
<keyword evidence="1" id="KW-0223">Dioxygenase</keyword>
<organism evidence="1">
    <name type="scientific">Caldilineaceae bacterium SB0664_bin_27</name>
    <dbReference type="NCBI Taxonomy" id="2605260"/>
    <lineage>
        <taxon>Bacteria</taxon>
        <taxon>Bacillati</taxon>
        <taxon>Chloroflexota</taxon>
        <taxon>Caldilineae</taxon>
        <taxon>Caldilineales</taxon>
        <taxon>Caldilineaceae</taxon>
    </lineage>
</organism>
<gene>
    <name evidence="1" type="ORF">F4Y42_10540</name>
</gene>
<dbReference type="Pfam" id="PF05721">
    <property type="entry name" value="PhyH"/>
    <property type="match status" value="1"/>
</dbReference>
<sequence length="279" mass="30836">MMGTKTQKLSEIDIFLFDLRGYLLIKNAITAEEVAACNGEMDAILPLEVGHWAGYVHGHQYGSADGLNLQQIYEAGPGFENLIDHPSWYEKVKYFVGGEGSFDFHHGPLFIDENFANLRGPGEAIGIHSGGHHTSKRNQFRFHNGHFMNGQINVLVALTDIGPGDGGTMVIPGSHKSNFPPPAYDEHSIGLGGSADAIIGAEEIHMDAGDALIFVDTICHGSARRSVKGDRRVVVYRYGPSWGIFRFGYRPSPELLERLTPARREIVWPHEVMERSPQK</sequence>